<name>A0A3B7MWC3_9BACT</name>
<dbReference type="KEGG" id="pseg:D3H65_26585"/>
<keyword evidence="2" id="KW-1185">Reference proteome</keyword>
<dbReference type="OrthoDB" id="677139at2"/>
<dbReference type="Proteomes" id="UP000263900">
    <property type="component" value="Chromosome"/>
</dbReference>
<reference evidence="1 2" key="1">
    <citation type="submission" date="2018-09" db="EMBL/GenBank/DDBJ databases">
        <title>Genome sequencing of strain 6GH32-13.</title>
        <authorList>
            <person name="Weon H.-Y."/>
            <person name="Heo J."/>
            <person name="Kwon S.-W."/>
        </authorList>
    </citation>
    <scope>NUCLEOTIDE SEQUENCE [LARGE SCALE GENOMIC DNA]</scope>
    <source>
        <strain evidence="1 2">5GH32-13</strain>
    </source>
</reference>
<dbReference type="AlphaFoldDB" id="A0A3B7MWC3"/>
<accession>A0A3B7MWC3</accession>
<evidence type="ECO:0000313" key="2">
    <source>
        <dbReference type="Proteomes" id="UP000263900"/>
    </source>
</evidence>
<evidence type="ECO:0000313" key="1">
    <source>
        <dbReference type="EMBL" id="AXY77330.1"/>
    </source>
</evidence>
<gene>
    <name evidence="1" type="ORF">D3H65_26585</name>
</gene>
<dbReference type="RefSeq" id="WP_119053206.1">
    <property type="nucleotide sequence ID" value="NZ_CP032157.1"/>
</dbReference>
<evidence type="ECO:0008006" key="3">
    <source>
        <dbReference type="Google" id="ProtNLM"/>
    </source>
</evidence>
<sequence>MTLINKLVAAILACVLLTACEGKTHIGIKKDGGNGITTSWTNLEPAEVLRVMNGETVSHNQVVLGESFAVINQGVEGLVVKDGKVSVGCSLTITDSSGKKILAENDLFQGNDTWDKEKARELKCTINTGKPMDWQQEYKIVVTFWDKYGKGKLENRLTAYIEDIP</sequence>
<organism evidence="1 2">
    <name type="scientific">Paraflavitalea soli</name>
    <dbReference type="NCBI Taxonomy" id="2315862"/>
    <lineage>
        <taxon>Bacteria</taxon>
        <taxon>Pseudomonadati</taxon>
        <taxon>Bacteroidota</taxon>
        <taxon>Chitinophagia</taxon>
        <taxon>Chitinophagales</taxon>
        <taxon>Chitinophagaceae</taxon>
        <taxon>Paraflavitalea</taxon>
    </lineage>
</organism>
<protein>
    <recommendedName>
        <fullName evidence="3">Lipoprotein</fullName>
    </recommendedName>
</protein>
<dbReference type="PROSITE" id="PS51257">
    <property type="entry name" value="PROKAR_LIPOPROTEIN"/>
    <property type="match status" value="1"/>
</dbReference>
<dbReference type="EMBL" id="CP032157">
    <property type="protein sequence ID" value="AXY77330.1"/>
    <property type="molecule type" value="Genomic_DNA"/>
</dbReference>
<proteinExistence type="predicted"/>